<evidence type="ECO:0000256" key="1">
    <source>
        <dbReference type="SAM" id="Phobius"/>
    </source>
</evidence>
<keyword evidence="1" id="KW-0812">Transmembrane</keyword>
<proteinExistence type="predicted"/>
<accession>A0A4C2EGQ5</accession>
<feature type="transmembrane region" description="Helical" evidence="1">
    <location>
        <begin position="34"/>
        <end position="59"/>
    </location>
</feature>
<keyword evidence="1" id="KW-1133">Transmembrane helix</keyword>
<feature type="transmembrane region" description="Helical" evidence="1">
    <location>
        <begin position="71"/>
        <end position="91"/>
    </location>
</feature>
<protein>
    <recommendedName>
        <fullName evidence="4">Transporter</fullName>
    </recommendedName>
</protein>
<evidence type="ECO:0008006" key="4">
    <source>
        <dbReference type="Google" id="ProtNLM"/>
    </source>
</evidence>
<reference evidence="2 3" key="1">
    <citation type="submission" date="2019-02" db="EMBL/GenBank/DDBJ databases">
        <title>Haloarcula mannanilyticum sp. nov., a mannan degrading haloarchaeon isolated from commercial salt.</title>
        <authorList>
            <person name="Enomoto S."/>
            <person name="Shimane Y."/>
            <person name="Kamekura M."/>
            <person name="Ito T."/>
            <person name="Moriya O."/>
            <person name="Ihara K."/>
            <person name="Takahashi-Ando N."/>
            <person name="Fukushima Y."/>
            <person name="Yoshida Y."/>
            <person name="Usama R."/>
            <person name="Takai K."/>
            <person name="Minegishi H."/>
        </authorList>
    </citation>
    <scope>NUCLEOTIDE SEQUENCE [LARGE SCALE GENOMIC DNA]</scope>
    <source>
        <strain evidence="2 3">MD130-1</strain>
    </source>
</reference>
<gene>
    <name evidence="2" type="ORF">Harman_15390</name>
</gene>
<dbReference type="InterPro" id="IPR055895">
    <property type="entry name" value="DUF7472"/>
</dbReference>
<dbReference type="EMBL" id="BIXZ01000002">
    <property type="protein sequence ID" value="GCF13604.1"/>
    <property type="molecule type" value="Genomic_DNA"/>
</dbReference>
<sequence>MLYGRKCLGQGLRRFDTLFAGPVKSQDMDIGRETFLQIVISAVAVVLFISAAVTVSQTYVVDSNLSPTGGYALVGAIGLFVVFMTAAGLWLERQQF</sequence>
<dbReference type="Pfam" id="PF24284">
    <property type="entry name" value="DUF7472"/>
    <property type="match status" value="1"/>
</dbReference>
<evidence type="ECO:0000313" key="2">
    <source>
        <dbReference type="EMBL" id="GCF13604.1"/>
    </source>
</evidence>
<evidence type="ECO:0000313" key="3">
    <source>
        <dbReference type="Proteomes" id="UP000304382"/>
    </source>
</evidence>
<comment type="caution">
    <text evidence="2">The sequence shown here is derived from an EMBL/GenBank/DDBJ whole genome shotgun (WGS) entry which is preliminary data.</text>
</comment>
<keyword evidence="1" id="KW-0472">Membrane</keyword>
<name>A0A4C2EGQ5_9EURY</name>
<keyword evidence="3" id="KW-1185">Reference proteome</keyword>
<dbReference type="AlphaFoldDB" id="A0A4C2EGQ5"/>
<dbReference type="Proteomes" id="UP000304382">
    <property type="component" value="Unassembled WGS sequence"/>
</dbReference>
<organism evidence="2 3">
    <name type="scientific">Haloarcula mannanilytica</name>
    <dbReference type="NCBI Taxonomy" id="2509225"/>
    <lineage>
        <taxon>Archaea</taxon>
        <taxon>Methanobacteriati</taxon>
        <taxon>Methanobacteriota</taxon>
        <taxon>Stenosarchaea group</taxon>
        <taxon>Halobacteria</taxon>
        <taxon>Halobacteriales</taxon>
        <taxon>Haloarculaceae</taxon>
        <taxon>Haloarcula</taxon>
    </lineage>
</organism>